<reference evidence="2 3" key="1">
    <citation type="journal article" date="2021" name="ACS Chem. Biol.">
        <title>Genomic-Led Discovery of a Novel Glycopeptide Antibiotic by Nonomuraea coxensis DSM 45129.</title>
        <authorList>
            <person name="Yushchuk O."/>
            <person name="Vior N.M."/>
            <person name="Andreo-Vidal A."/>
            <person name="Berini F."/>
            <person name="Ruckert C."/>
            <person name="Busche T."/>
            <person name="Binda E."/>
            <person name="Kalinowski J."/>
            <person name="Truman A.W."/>
            <person name="Marinelli F."/>
        </authorList>
    </citation>
    <scope>NUCLEOTIDE SEQUENCE [LARGE SCALE GENOMIC DNA]</scope>
    <source>
        <strain evidence="2 3">DSM 45129</strain>
    </source>
</reference>
<accession>A0ABX8TUL8</accession>
<dbReference type="Gene3D" id="3.90.180.10">
    <property type="entry name" value="Medium-chain alcohol dehydrogenases, catalytic domain"/>
    <property type="match status" value="2"/>
</dbReference>
<evidence type="ECO:0000313" key="3">
    <source>
        <dbReference type="Proteomes" id="UP000824681"/>
    </source>
</evidence>
<gene>
    <name evidence="2" type="ORF">Nocox_07190</name>
</gene>
<dbReference type="PANTHER" id="PTHR44154:SF1">
    <property type="entry name" value="QUINONE OXIDOREDUCTASE"/>
    <property type="match status" value="1"/>
</dbReference>
<dbReference type="Proteomes" id="UP000824681">
    <property type="component" value="Chromosome"/>
</dbReference>
<organism evidence="2 3">
    <name type="scientific">Nonomuraea coxensis DSM 45129</name>
    <dbReference type="NCBI Taxonomy" id="1122611"/>
    <lineage>
        <taxon>Bacteria</taxon>
        <taxon>Bacillati</taxon>
        <taxon>Actinomycetota</taxon>
        <taxon>Actinomycetes</taxon>
        <taxon>Streptosporangiales</taxon>
        <taxon>Streptosporangiaceae</taxon>
        <taxon>Nonomuraea</taxon>
    </lineage>
</organism>
<dbReference type="SUPFAM" id="SSF50129">
    <property type="entry name" value="GroES-like"/>
    <property type="match status" value="1"/>
</dbReference>
<keyword evidence="1" id="KW-0521">NADP</keyword>
<keyword evidence="3" id="KW-1185">Reference proteome</keyword>
<sequence length="78" mass="8447">MKAIRHHAYGGPDVLELEDVPAPEPGDEDVLIRVRAAAVGPGEWHLMPAFRPGDEVFGCAGGAFAEYVTVRHDGLRPR</sequence>
<dbReference type="RefSeq" id="WP_020544464.1">
    <property type="nucleotide sequence ID" value="NZ_CP068985.1"/>
</dbReference>
<protein>
    <submittedName>
        <fullName evidence="2">Uncharacterized protein</fullName>
    </submittedName>
</protein>
<dbReference type="InterPro" id="IPR051603">
    <property type="entry name" value="Zinc-ADH_QOR/CCCR"/>
</dbReference>
<dbReference type="InterPro" id="IPR011032">
    <property type="entry name" value="GroES-like_sf"/>
</dbReference>
<dbReference type="PANTHER" id="PTHR44154">
    <property type="entry name" value="QUINONE OXIDOREDUCTASE"/>
    <property type="match status" value="1"/>
</dbReference>
<dbReference type="EMBL" id="CP068985">
    <property type="protein sequence ID" value="QYC39063.1"/>
    <property type="molecule type" value="Genomic_DNA"/>
</dbReference>
<proteinExistence type="predicted"/>
<evidence type="ECO:0000313" key="2">
    <source>
        <dbReference type="EMBL" id="QYC39063.1"/>
    </source>
</evidence>
<evidence type="ECO:0000256" key="1">
    <source>
        <dbReference type="ARBA" id="ARBA00022857"/>
    </source>
</evidence>
<name>A0ABX8TUL8_9ACTN</name>